<gene>
    <name evidence="1" type="ORF">JOB18_033253</name>
</gene>
<dbReference type="PROSITE" id="PS51257">
    <property type="entry name" value="PROKAR_LIPOPROTEIN"/>
    <property type="match status" value="1"/>
</dbReference>
<keyword evidence="2" id="KW-1185">Reference proteome</keyword>
<protein>
    <submittedName>
        <fullName evidence="1">Uncharacterized protein</fullName>
    </submittedName>
</protein>
<reference evidence="1 2" key="1">
    <citation type="journal article" date="2021" name="Sci. Rep.">
        <title>Chromosome anchoring in Senegalese sole (Solea senegalensis) reveals sex-associated markers and genome rearrangements in flatfish.</title>
        <authorList>
            <person name="Guerrero-Cozar I."/>
            <person name="Gomez-Garrido J."/>
            <person name="Berbel C."/>
            <person name="Martinez-Blanch J.F."/>
            <person name="Alioto T."/>
            <person name="Claros M.G."/>
            <person name="Gagnaire P.A."/>
            <person name="Manchado M."/>
        </authorList>
    </citation>
    <scope>NUCLEOTIDE SEQUENCE [LARGE SCALE GENOMIC DNA]</scope>
    <source>
        <strain evidence="1">Sse05_10M</strain>
    </source>
</reference>
<dbReference type="AlphaFoldDB" id="A0AAV6S2I6"/>
<name>A0AAV6S2I6_SOLSE</name>
<dbReference type="Proteomes" id="UP000693946">
    <property type="component" value="Linkage Group LG16"/>
</dbReference>
<organism evidence="1 2">
    <name type="scientific">Solea senegalensis</name>
    <name type="common">Senegalese sole</name>
    <dbReference type="NCBI Taxonomy" id="28829"/>
    <lineage>
        <taxon>Eukaryota</taxon>
        <taxon>Metazoa</taxon>
        <taxon>Chordata</taxon>
        <taxon>Craniata</taxon>
        <taxon>Vertebrata</taxon>
        <taxon>Euteleostomi</taxon>
        <taxon>Actinopterygii</taxon>
        <taxon>Neopterygii</taxon>
        <taxon>Teleostei</taxon>
        <taxon>Neoteleostei</taxon>
        <taxon>Acanthomorphata</taxon>
        <taxon>Carangaria</taxon>
        <taxon>Pleuronectiformes</taxon>
        <taxon>Pleuronectoidei</taxon>
        <taxon>Soleidae</taxon>
        <taxon>Solea</taxon>
    </lineage>
</organism>
<sequence>MRRGPCQMTTGHVVFYGCQIMKDLKYELFDHSERRRRSEHGDKEQEDSTVYRMRAQMQTVNCSDLKLK</sequence>
<comment type="caution">
    <text evidence="1">The sequence shown here is derived from an EMBL/GenBank/DDBJ whole genome shotgun (WGS) entry which is preliminary data.</text>
</comment>
<evidence type="ECO:0000313" key="2">
    <source>
        <dbReference type="Proteomes" id="UP000693946"/>
    </source>
</evidence>
<dbReference type="EMBL" id="JAGKHQ010000008">
    <property type="protein sequence ID" value="KAG7510837.1"/>
    <property type="molecule type" value="Genomic_DNA"/>
</dbReference>
<accession>A0AAV6S2I6</accession>
<evidence type="ECO:0000313" key="1">
    <source>
        <dbReference type="EMBL" id="KAG7510837.1"/>
    </source>
</evidence>
<proteinExistence type="predicted"/>